<feature type="domain" description="DJ-1/PfpI" evidence="1">
    <location>
        <begin position="2"/>
        <end position="171"/>
    </location>
</feature>
<dbReference type="SUPFAM" id="SSF52317">
    <property type="entry name" value="Class I glutamine amidotransferase-like"/>
    <property type="match status" value="1"/>
</dbReference>
<dbReference type="PANTHER" id="PTHR43130">
    <property type="entry name" value="ARAC-FAMILY TRANSCRIPTIONAL REGULATOR"/>
    <property type="match status" value="1"/>
</dbReference>
<evidence type="ECO:0000313" key="2">
    <source>
        <dbReference type="EMBL" id="SDN33417.1"/>
    </source>
</evidence>
<dbReference type="Pfam" id="PF01965">
    <property type="entry name" value="DJ-1_PfpI"/>
    <property type="match status" value="1"/>
</dbReference>
<dbReference type="EMBL" id="FNIA01000027">
    <property type="protein sequence ID" value="SDN33417.1"/>
    <property type="molecule type" value="Genomic_DNA"/>
</dbReference>
<dbReference type="InterPro" id="IPR002818">
    <property type="entry name" value="DJ-1/PfpI"/>
</dbReference>
<dbReference type="OrthoDB" id="8348at2157"/>
<dbReference type="CDD" id="cd03139">
    <property type="entry name" value="GATase1_PfpI_2"/>
    <property type="match status" value="1"/>
</dbReference>
<dbReference type="AlphaFoldDB" id="A0A1H0AIZ7"/>
<evidence type="ECO:0000259" key="1">
    <source>
        <dbReference type="Pfam" id="PF01965"/>
    </source>
</evidence>
<keyword evidence="3" id="KW-1185">Reference proteome</keyword>
<reference evidence="2 3" key="1">
    <citation type="submission" date="2016-10" db="EMBL/GenBank/DDBJ databases">
        <authorList>
            <person name="de Groot N.N."/>
        </authorList>
    </citation>
    <scope>NUCLEOTIDE SEQUENCE [LARGE SCALE GENOMIC DNA]</scope>
    <source>
        <strain evidence="3">EB21,IBRC-M 10013,KCTC 4048</strain>
    </source>
</reference>
<evidence type="ECO:0000313" key="3">
    <source>
        <dbReference type="Proteomes" id="UP000199370"/>
    </source>
</evidence>
<gene>
    <name evidence="2" type="ORF">SAMN05192554_12740</name>
</gene>
<name>A0A1H0AIZ7_9EURY</name>
<dbReference type="RefSeq" id="WP_089735964.1">
    <property type="nucleotide sequence ID" value="NZ_FNIA01000027.1"/>
</dbReference>
<dbReference type="InterPro" id="IPR052158">
    <property type="entry name" value="INH-QAR"/>
</dbReference>
<dbReference type="InterPro" id="IPR029062">
    <property type="entry name" value="Class_I_gatase-like"/>
</dbReference>
<dbReference type="Gene3D" id="3.40.50.880">
    <property type="match status" value="1"/>
</dbReference>
<organism evidence="2 3">
    <name type="scientific">Haloarchaeobius iranensis</name>
    <dbReference type="NCBI Taxonomy" id="996166"/>
    <lineage>
        <taxon>Archaea</taxon>
        <taxon>Methanobacteriati</taxon>
        <taxon>Methanobacteriota</taxon>
        <taxon>Stenosarchaea group</taxon>
        <taxon>Halobacteria</taxon>
        <taxon>Halobacteriales</taxon>
        <taxon>Halorubellaceae</taxon>
        <taxon>Haloarchaeobius</taxon>
    </lineage>
</organism>
<sequence>MDVAIVLYDGFDEMDAIGPYEVFQTAGEFGGEMGATLVTIDEPTTVTASHGLCVEPDAALEDVEPDLVLVPGGGWNDPDSPGARREFDDGTIPDVLRTLAPETQLASVCTGAMLLAAAGVLTNRPATTHHSAMDDLSVFADVRDERIVDDGDVLTCGGVTAGLDLALYLVRRECGDEVGDAVATEMEYMPRV</sequence>
<dbReference type="STRING" id="996166.SAMN05192554_12740"/>
<dbReference type="PANTHER" id="PTHR43130:SF3">
    <property type="entry name" value="HTH-TYPE TRANSCRIPTIONAL REGULATOR RV1931C"/>
    <property type="match status" value="1"/>
</dbReference>
<proteinExistence type="predicted"/>
<protein>
    <submittedName>
        <fullName evidence="2">DJ-1/PfpI family protein</fullName>
    </submittedName>
</protein>
<dbReference type="Proteomes" id="UP000199370">
    <property type="component" value="Unassembled WGS sequence"/>
</dbReference>
<accession>A0A1H0AIZ7</accession>